<gene>
    <name evidence="1" type="ORF">H206_00442</name>
</gene>
<sequence>MNIHDLKCRFDGDKNSYAYVDTKKKYDLLVSYEEWASGGLYDMEPLEAMCFGEEIGKKLKKKPTRVNGKTCYQFDSDRRIIIRQEGTELPNRFNEEFFSYEDNEINSVRFGTTQNLINAKSRILSEGKIIKVLSVGTYGDRTKLFNYENGIVVSIDVEEISRGQTQTYCIAIGYDDEGNVKHIARLFPNGYKETIYPR</sequence>
<organism evidence="1 2">
    <name type="scientific">Candidatus Electrothrix aarhusensis</name>
    <dbReference type="NCBI Taxonomy" id="1859131"/>
    <lineage>
        <taxon>Bacteria</taxon>
        <taxon>Pseudomonadati</taxon>
        <taxon>Thermodesulfobacteriota</taxon>
        <taxon>Desulfobulbia</taxon>
        <taxon>Desulfobulbales</taxon>
        <taxon>Desulfobulbaceae</taxon>
        <taxon>Candidatus Electrothrix</taxon>
    </lineage>
</organism>
<dbReference type="AlphaFoldDB" id="A0A3S4T4P3"/>
<reference evidence="1 2" key="1">
    <citation type="submission" date="2017-01" db="EMBL/GenBank/DDBJ databases">
        <title>The cable genome- insights into the physiology and evolution of filamentous bacteria capable of sulfide oxidation via long distance electron transfer.</title>
        <authorList>
            <person name="Schreiber L."/>
            <person name="Bjerg J.T."/>
            <person name="Boggild A."/>
            <person name="Van De Vossenberg J."/>
            <person name="Meysman F."/>
            <person name="Nielsen L.P."/>
            <person name="Schramm A."/>
            <person name="Kjeldsen K.U."/>
        </authorList>
    </citation>
    <scope>NUCLEOTIDE SEQUENCE [LARGE SCALE GENOMIC DNA]</scope>
    <source>
        <strain evidence="1">MCF</strain>
    </source>
</reference>
<proteinExistence type="predicted"/>
<comment type="caution">
    <text evidence="1">The sequence shown here is derived from an EMBL/GenBank/DDBJ whole genome shotgun (WGS) entry which is preliminary data.</text>
</comment>
<name>A0A3S4T4P3_9BACT</name>
<evidence type="ECO:0000313" key="1">
    <source>
        <dbReference type="EMBL" id="RWX42974.1"/>
    </source>
</evidence>
<accession>A0A3S4T4P3</accession>
<dbReference type="EMBL" id="MTKO01000137">
    <property type="protein sequence ID" value="RWX42974.1"/>
    <property type="molecule type" value="Genomic_DNA"/>
</dbReference>
<keyword evidence="2" id="KW-1185">Reference proteome</keyword>
<protein>
    <submittedName>
        <fullName evidence="1">Uncharacterized protein</fullName>
    </submittedName>
</protein>
<evidence type="ECO:0000313" key="2">
    <source>
        <dbReference type="Proteomes" id="UP000287853"/>
    </source>
</evidence>
<dbReference type="Proteomes" id="UP000287853">
    <property type="component" value="Unassembled WGS sequence"/>
</dbReference>